<dbReference type="Proteomes" id="UP000076842">
    <property type="component" value="Unassembled WGS sequence"/>
</dbReference>
<accession>A0A165E5W8</accession>
<evidence type="ECO:0000313" key="2">
    <source>
        <dbReference type="Proteomes" id="UP000076842"/>
    </source>
</evidence>
<name>A0A165E5W8_9BASI</name>
<organism evidence="1 2">
    <name type="scientific">Calocera cornea HHB12733</name>
    <dbReference type="NCBI Taxonomy" id="1353952"/>
    <lineage>
        <taxon>Eukaryota</taxon>
        <taxon>Fungi</taxon>
        <taxon>Dikarya</taxon>
        <taxon>Basidiomycota</taxon>
        <taxon>Agaricomycotina</taxon>
        <taxon>Dacrymycetes</taxon>
        <taxon>Dacrymycetales</taxon>
        <taxon>Dacrymycetaceae</taxon>
        <taxon>Calocera</taxon>
    </lineage>
</organism>
<sequence length="163" mass="19970">MVVPAWHMDGVWIPFEHVQEWWAQQPEDQMMYRWNPRNSHQMSLGLVKRLKSEFGIVMKDPKLKQPADYCDLWVYKRPSKEWGYREVFFMRRLVHGHMKSPETMRESDERFIEKLRHAGFKKMAFATLEHAFEGRREVERDQVVWRSEEWIEEEELNGRTKEE</sequence>
<reference evidence="1 2" key="1">
    <citation type="journal article" date="2016" name="Mol. Biol. Evol.">
        <title>Comparative Genomics of Early-Diverging Mushroom-Forming Fungi Provides Insights into the Origins of Lignocellulose Decay Capabilities.</title>
        <authorList>
            <person name="Nagy L.G."/>
            <person name="Riley R."/>
            <person name="Tritt A."/>
            <person name="Adam C."/>
            <person name="Daum C."/>
            <person name="Floudas D."/>
            <person name="Sun H."/>
            <person name="Yadav J.S."/>
            <person name="Pangilinan J."/>
            <person name="Larsson K.H."/>
            <person name="Matsuura K."/>
            <person name="Barry K."/>
            <person name="Labutti K."/>
            <person name="Kuo R."/>
            <person name="Ohm R.A."/>
            <person name="Bhattacharya S.S."/>
            <person name="Shirouzu T."/>
            <person name="Yoshinaga Y."/>
            <person name="Martin F.M."/>
            <person name="Grigoriev I.V."/>
            <person name="Hibbett D.S."/>
        </authorList>
    </citation>
    <scope>NUCLEOTIDE SEQUENCE [LARGE SCALE GENOMIC DNA]</scope>
    <source>
        <strain evidence="1 2">HHB12733</strain>
    </source>
</reference>
<proteinExistence type="predicted"/>
<gene>
    <name evidence="1" type="ORF">CALCODRAFT_519568</name>
</gene>
<dbReference type="OrthoDB" id="10393947at2759"/>
<protein>
    <submittedName>
        <fullName evidence="1">Uncharacterized protein</fullName>
    </submittedName>
</protein>
<dbReference type="AlphaFoldDB" id="A0A165E5W8"/>
<dbReference type="EMBL" id="KV424020">
    <property type="protein sequence ID" value="KZT54164.1"/>
    <property type="molecule type" value="Genomic_DNA"/>
</dbReference>
<evidence type="ECO:0000313" key="1">
    <source>
        <dbReference type="EMBL" id="KZT54164.1"/>
    </source>
</evidence>
<keyword evidence="2" id="KW-1185">Reference proteome</keyword>
<dbReference type="InParanoid" id="A0A165E5W8"/>